<sequence length="423" mass="48948">MDLSIGDSLNVGRNLQGKQGKETCIHKKLATAAEAVFTFDDLALWDQERKGIRIYIMNILSSNTTPLFLPKDIIFDMLSYLPVKSVQRFKCVSLLWNIITQDFRFICLHFKHVRPLINYNKKVNKKSEENITTTDEYKLIFSRGLILEYATRPSHFPSSPNLRYRVRNPELHDQIVEIPDSEKPILNMQMVVDPNNKVLKLLSLVYDELLEEQVLSYEVLDLQSEGSNYSWRPINLPQHSRGKTRMCKLVKKHTGQIKVVFTNLGIVYSIWDTEECSHIGIDILDMVNESYIGHTTLPTCFYTKDDCKLWNGKLSFAKIVKDEVHVLILECYNKKHMKWADGKLIIKLPFLKGVSVEPVIKLLYLSNTNKLFFVWRDKESIHSFDIKTGKLTIILSNYKLSQGLYLTWPSLFTFKGLQSSSGQ</sequence>
<dbReference type="EMBL" id="CP133612">
    <property type="protein sequence ID" value="WMV12385.1"/>
    <property type="molecule type" value="Genomic_DNA"/>
</dbReference>
<evidence type="ECO:0008006" key="3">
    <source>
        <dbReference type="Google" id="ProtNLM"/>
    </source>
</evidence>
<dbReference type="PANTHER" id="PTHR31111">
    <property type="entry name" value="BNAA05G37150D PROTEIN-RELATED"/>
    <property type="match status" value="1"/>
</dbReference>
<gene>
    <name evidence="1" type="ORF">MTR67_005770</name>
</gene>
<accession>A0AAF0TGJ6</accession>
<dbReference type="PANTHER" id="PTHR31111:SF125">
    <property type="entry name" value="F-BOX PROTEIN CPR30-LIKE"/>
    <property type="match status" value="1"/>
</dbReference>
<name>A0AAF0TGJ6_SOLVR</name>
<dbReference type="SUPFAM" id="SSF81383">
    <property type="entry name" value="F-box domain"/>
    <property type="match status" value="1"/>
</dbReference>
<dbReference type="Proteomes" id="UP001234989">
    <property type="component" value="Chromosome 1"/>
</dbReference>
<protein>
    <recommendedName>
        <fullName evidence="3">F-box domain-containing protein</fullName>
    </recommendedName>
</protein>
<evidence type="ECO:0000313" key="1">
    <source>
        <dbReference type="EMBL" id="WMV12385.1"/>
    </source>
</evidence>
<evidence type="ECO:0000313" key="2">
    <source>
        <dbReference type="Proteomes" id="UP001234989"/>
    </source>
</evidence>
<dbReference type="InterPro" id="IPR036047">
    <property type="entry name" value="F-box-like_dom_sf"/>
</dbReference>
<organism evidence="1 2">
    <name type="scientific">Solanum verrucosum</name>
    <dbReference type="NCBI Taxonomy" id="315347"/>
    <lineage>
        <taxon>Eukaryota</taxon>
        <taxon>Viridiplantae</taxon>
        <taxon>Streptophyta</taxon>
        <taxon>Embryophyta</taxon>
        <taxon>Tracheophyta</taxon>
        <taxon>Spermatophyta</taxon>
        <taxon>Magnoliopsida</taxon>
        <taxon>eudicotyledons</taxon>
        <taxon>Gunneridae</taxon>
        <taxon>Pentapetalae</taxon>
        <taxon>asterids</taxon>
        <taxon>lamiids</taxon>
        <taxon>Solanales</taxon>
        <taxon>Solanaceae</taxon>
        <taxon>Solanoideae</taxon>
        <taxon>Solaneae</taxon>
        <taxon>Solanum</taxon>
    </lineage>
</organism>
<reference evidence="1" key="1">
    <citation type="submission" date="2023-08" db="EMBL/GenBank/DDBJ databases">
        <title>A de novo genome assembly of Solanum verrucosum Schlechtendal, a Mexican diploid species geographically isolated from the other diploid A-genome species in potato relatives.</title>
        <authorList>
            <person name="Hosaka K."/>
        </authorList>
    </citation>
    <scope>NUCLEOTIDE SEQUENCE</scope>
    <source>
        <tissue evidence="1">Young leaves</tissue>
    </source>
</reference>
<proteinExistence type="predicted"/>
<keyword evidence="2" id="KW-1185">Reference proteome</keyword>
<dbReference type="AlphaFoldDB" id="A0AAF0TGJ6"/>